<dbReference type="Pfam" id="PF12680">
    <property type="entry name" value="SnoaL_2"/>
    <property type="match status" value="1"/>
</dbReference>
<dbReference type="CDD" id="cd00531">
    <property type="entry name" value="NTF2_like"/>
    <property type="match status" value="1"/>
</dbReference>
<organism evidence="2 3">
    <name type="scientific">Amycolatopsis australiensis</name>
    <dbReference type="NCBI Taxonomy" id="546364"/>
    <lineage>
        <taxon>Bacteria</taxon>
        <taxon>Bacillati</taxon>
        <taxon>Actinomycetota</taxon>
        <taxon>Actinomycetes</taxon>
        <taxon>Pseudonocardiales</taxon>
        <taxon>Pseudonocardiaceae</taxon>
        <taxon>Amycolatopsis</taxon>
    </lineage>
</organism>
<dbReference type="OrthoDB" id="3681559at2"/>
<dbReference type="Gene3D" id="3.10.450.50">
    <property type="match status" value="1"/>
</dbReference>
<proteinExistence type="predicted"/>
<keyword evidence="2" id="KW-0413">Isomerase</keyword>
<dbReference type="InterPro" id="IPR032710">
    <property type="entry name" value="NTF2-like_dom_sf"/>
</dbReference>
<gene>
    <name evidence="2" type="ORF">SAMN04489730_2795</name>
</gene>
<sequence length="145" mass="15829">MRPRDLVERGLALLLEHDMAGFAGLWAEDGVLEFPFAGPGYPPRVEGRDAIREYLRDYPNVLDVRAITAKTLHETADPAVIVGEFTVAGVVVATQQPYELSYVAVITVENGEIRHYRDYWSPLAAAEILGGADELLAAFTGGDRG</sequence>
<dbReference type="SUPFAM" id="SSF54427">
    <property type="entry name" value="NTF2-like"/>
    <property type="match status" value="1"/>
</dbReference>
<dbReference type="EMBL" id="FPJG01000006">
    <property type="protein sequence ID" value="SFW67914.1"/>
    <property type="molecule type" value="Genomic_DNA"/>
</dbReference>
<dbReference type="GO" id="GO:0016853">
    <property type="term" value="F:isomerase activity"/>
    <property type="evidence" value="ECO:0007669"/>
    <property type="project" value="UniProtKB-KW"/>
</dbReference>
<dbReference type="Proteomes" id="UP000182740">
    <property type="component" value="Unassembled WGS sequence"/>
</dbReference>
<dbReference type="STRING" id="546364.SAMN04489730_2795"/>
<dbReference type="AlphaFoldDB" id="A0A1K1R6M8"/>
<name>A0A1K1R6M8_9PSEU</name>
<keyword evidence="3" id="KW-1185">Reference proteome</keyword>
<evidence type="ECO:0000259" key="1">
    <source>
        <dbReference type="Pfam" id="PF12680"/>
    </source>
</evidence>
<evidence type="ECO:0000313" key="3">
    <source>
        <dbReference type="Proteomes" id="UP000182740"/>
    </source>
</evidence>
<protein>
    <submittedName>
        <fullName evidence="2">Ketosteroid isomerase-related protein</fullName>
    </submittedName>
</protein>
<reference evidence="3" key="1">
    <citation type="submission" date="2016-11" db="EMBL/GenBank/DDBJ databases">
        <authorList>
            <person name="Varghese N."/>
            <person name="Submissions S."/>
        </authorList>
    </citation>
    <scope>NUCLEOTIDE SEQUENCE [LARGE SCALE GENOMIC DNA]</scope>
    <source>
        <strain evidence="3">DSM 44671</strain>
    </source>
</reference>
<accession>A0A1K1R6M8</accession>
<feature type="domain" description="SnoaL-like" evidence="1">
    <location>
        <begin position="7"/>
        <end position="115"/>
    </location>
</feature>
<dbReference type="InterPro" id="IPR037401">
    <property type="entry name" value="SnoaL-like"/>
</dbReference>
<evidence type="ECO:0000313" key="2">
    <source>
        <dbReference type="EMBL" id="SFW67914.1"/>
    </source>
</evidence>
<dbReference type="RefSeq" id="WP_072476685.1">
    <property type="nucleotide sequence ID" value="NZ_FPJG01000006.1"/>
</dbReference>